<reference evidence="2" key="1">
    <citation type="submission" date="2016-08" db="EMBL/GenBank/DDBJ databases">
        <title>VSG repertoire of Trypanosoma brucei EATRO 1125.</title>
        <authorList>
            <person name="Cross G.A."/>
        </authorList>
    </citation>
    <scope>NUCLEOTIDE SEQUENCE</scope>
    <source>
        <strain evidence="2">EATRO 1125</strain>
    </source>
</reference>
<dbReference type="EMBL" id="KX701195">
    <property type="protein sequence ID" value="APD75151.1"/>
    <property type="molecule type" value="Genomic_DNA"/>
</dbReference>
<feature type="chain" id="PRO_5013131198" evidence="1">
    <location>
        <begin position="20"/>
        <end position="419"/>
    </location>
</feature>
<dbReference type="SUPFAM" id="SSF58087">
    <property type="entry name" value="Variant surface glycoprotein (N-terminal domain)"/>
    <property type="match status" value="1"/>
</dbReference>
<evidence type="ECO:0000313" key="2">
    <source>
        <dbReference type="EMBL" id="APD75151.1"/>
    </source>
</evidence>
<proteinExistence type="predicted"/>
<dbReference type="VEuPathDB" id="TriTrypDB:Tb427_090011100"/>
<sequence length="419" mass="44766">MRAEITGFVLFTLTAKLAAAQAAARKSIDAVNTPCKEIGYLTKLSDEFGSQITAARTSQQELEADIIVLTAAATIADDTPTKTAFTALLALTALRKQQQEQELNAGKKALEDAVLTLNSRIAQIKVAIFTNDKTTTVVGQAKAGTGSGNWLNSGEKNVTLPLLSKKTHTKDCGADLTDGEHVTAAITELKNLGVVKLHPDKFFHIPELTLDARNKGDVISFSNSVFVAGACLNSGQSIGTADKGFGVKEAKMKASPQPTDVDLHQQSTEKKPCANHVIPPNSLLTTDKAVANALCASKGIEIKLPPRPIKQDLADLRVDTEMQTIAQIIMTGSAKTDLAADKKEEIVDKLFGGKGTEVRQKWIQPLENKQITFKIDTETKKPKIPEATTTADIGYVVAAAFYQGNPKQSKTANTGAKSN</sequence>
<evidence type="ECO:0000256" key="1">
    <source>
        <dbReference type="SAM" id="SignalP"/>
    </source>
</evidence>
<feature type="signal peptide" evidence="1">
    <location>
        <begin position="1"/>
        <end position="19"/>
    </location>
</feature>
<keyword evidence="1" id="KW-0732">Signal</keyword>
<accession>A0A1J0RB79</accession>
<dbReference type="AlphaFoldDB" id="A0A1J0RB79"/>
<organism evidence="2">
    <name type="scientific">Trypanosoma brucei</name>
    <dbReference type="NCBI Taxonomy" id="5691"/>
    <lineage>
        <taxon>Eukaryota</taxon>
        <taxon>Discoba</taxon>
        <taxon>Euglenozoa</taxon>
        <taxon>Kinetoplastea</taxon>
        <taxon>Metakinetoplastina</taxon>
        <taxon>Trypanosomatida</taxon>
        <taxon>Trypanosomatidae</taxon>
        <taxon>Trypanosoma</taxon>
    </lineage>
</organism>
<name>A0A1J0RB79_9TRYP</name>
<protein>
    <submittedName>
        <fullName evidence="2">Variant surface glycoprotein 1125.4967</fullName>
    </submittedName>
</protein>